<evidence type="ECO:0000313" key="2">
    <source>
        <dbReference type="Proteomes" id="UP000034164"/>
    </source>
</evidence>
<organism evidence="1 2">
    <name type="scientific">[Emmonsia] crescens</name>
    <dbReference type="NCBI Taxonomy" id="73230"/>
    <lineage>
        <taxon>Eukaryota</taxon>
        <taxon>Fungi</taxon>
        <taxon>Dikarya</taxon>
        <taxon>Ascomycota</taxon>
        <taxon>Pezizomycotina</taxon>
        <taxon>Eurotiomycetes</taxon>
        <taxon>Eurotiomycetidae</taxon>
        <taxon>Onygenales</taxon>
        <taxon>Ajellomycetaceae</taxon>
        <taxon>Emergomyces</taxon>
    </lineage>
</organism>
<dbReference type="Proteomes" id="UP000034164">
    <property type="component" value="Unassembled WGS sequence"/>
</dbReference>
<comment type="caution">
    <text evidence="1">The sequence shown here is derived from an EMBL/GenBank/DDBJ whole genome shotgun (WGS) entry which is preliminary data.</text>
</comment>
<dbReference type="SUPFAM" id="SSF53167">
    <property type="entry name" value="Purine and uridine phosphorylases"/>
    <property type="match status" value="1"/>
</dbReference>
<dbReference type="OrthoDB" id="4185354at2759"/>
<reference evidence="2" key="1">
    <citation type="journal article" date="2015" name="PLoS Genet.">
        <title>The dynamic genome and transcriptome of the human fungal pathogen Blastomyces and close relative Emmonsia.</title>
        <authorList>
            <person name="Munoz J.F."/>
            <person name="Gauthier G.M."/>
            <person name="Desjardins C.A."/>
            <person name="Gallo J.E."/>
            <person name="Holder J."/>
            <person name="Sullivan T.D."/>
            <person name="Marty A.J."/>
            <person name="Carmen J.C."/>
            <person name="Chen Z."/>
            <person name="Ding L."/>
            <person name="Gujja S."/>
            <person name="Magrini V."/>
            <person name="Misas E."/>
            <person name="Mitreva M."/>
            <person name="Priest M."/>
            <person name="Saif S."/>
            <person name="Whiston E.A."/>
            <person name="Young S."/>
            <person name="Zeng Q."/>
            <person name="Goldman W.E."/>
            <person name="Mardis E.R."/>
            <person name="Taylor J.W."/>
            <person name="McEwen J.G."/>
            <person name="Clay O.K."/>
            <person name="Klein B.S."/>
            <person name="Cuomo C.A."/>
        </authorList>
    </citation>
    <scope>NUCLEOTIDE SEQUENCE [LARGE SCALE GENOMIC DNA]</scope>
    <source>
        <strain evidence="2">UAMH 3008</strain>
    </source>
</reference>
<dbReference type="InterPro" id="IPR035994">
    <property type="entry name" value="Nucleoside_phosphorylase_sf"/>
</dbReference>
<dbReference type="EMBL" id="LCZI01001016">
    <property type="protein sequence ID" value="KKZ62981.1"/>
    <property type="molecule type" value="Genomic_DNA"/>
</dbReference>
<proteinExistence type="predicted"/>
<dbReference type="Gene3D" id="3.40.50.1580">
    <property type="entry name" value="Nucleoside phosphorylase domain"/>
    <property type="match status" value="1"/>
</dbReference>
<dbReference type="AlphaFoldDB" id="A0A0G2J8X3"/>
<name>A0A0G2J8X3_9EURO</name>
<dbReference type="GO" id="GO:0009116">
    <property type="term" value="P:nucleoside metabolic process"/>
    <property type="evidence" value="ECO:0007669"/>
    <property type="project" value="InterPro"/>
</dbReference>
<gene>
    <name evidence="1" type="ORF">EMCG_02693</name>
</gene>
<dbReference type="PANTHER" id="PTHR46082">
    <property type="entry name" value="ATP/GTP-BINDING PROTEIN-RELATED"/>
    <property type="match status" value="1"/>
</dbReference>
<dbReference type="PANTHER" id="PTHR46082:SF11">
    <property type="entry name" value="AAA+ ATPASE DOMAIN-CONTAINING PROTEIN-RELATED"/>
    <property type="match status" value="1"/>
</dbReference>
<dbReference type="GO" id="GO:0003824">
    <property type="term" value="F:catalytic activity"/>
    <property type="evidence" value="ECO:0007669"/>
    <property type="project" value="InterPro"/>
</dbReference>
<dbReference type="VEuPathDB" id="FungiDB:EMCG_02693"/>
<protein>
    <submittedName>
        <fullName evidence="1">Uncharacterized protein</fullName>
    </submittedName>
</protein>
<accession>A0A0G2J8X3</accession>
<sequence>MQADRRTQRSYGDYAIAVVCAKEFEMSAIRYMLEHEHYPVPTASKDSNLYIFGELSGHNVILACLPGRQGKASAAAVTTDMRRSFPSVSWILLVGIGRGVPSLKNDIRLGDVVVSMPEGEYGGVVEYDLGEALENGFKRMGFLYPPPAKVRNAAILMRSTHRVLQNKVNQILKAMVEMNPGFSSYKRPSTELDVLFDPDYYHTSSKSNCDACDKTRAIIRPAREQQFPMIHYGLVASGDRLIESVSQRTALAEDIGDILCFEMEAAGIATHLPCMVIRGISQYADSHNNGSWQYYAAAAAAACAKDLLSYIPPPDLPAMQTSISLLGPKEAYNKINQPISVSKLNGTGIQYSSNGNLSSDRGFHTVMP</sequence>
<evidence type="ECO:0000313" key="1">
    <source>
        <dbReference type="EMBL" id="KKZ62981.1"/>
    </source>
</evidence>
<dbReference type="InterPro" id="IPR053137">
    <property type="entry name" value="NLR-like"/>
</dbReference>